<dbReference type="InterPro" id="IPR013656">
    <property type="entry name" value="PAS_4"/>
</dbReference>
<dbReference type="CDD" id="cd00130">
    <property type="entry name" value="PAS"/>
    <property type="match status" value="1"/>
</dbReference>
<dbReference type="Proteomes" id="UP001520878">
    <property type="component" value="Unassembled WGS sequence"/>
</dbReference>
<dbReference type="InterPro" id="IPR035965">
    <property type="entry name" value="PAS-like_dom_sf"/>
</dbReference>
<dbReference type="SUPFAM" id="SSF55785">
    <property type="entry name" value="PYP-like sensor domain (PAS domain)"/>
    <property type="match status" value="1"/>
</dbReference>
<dbReference type="SMART" id="SM00091">
    <property type="entry name" value="PAS"/>
    <property type="match status" value="1"/>
</dbReference>
<organism evidence="2 3">
    <name type="scientific">Fluctibacter halophilus</name>
    <dbReference type="NCBI Taxonomy" id="226011"/>
    <lineage>
        <taxon>Bacteria</taxon>
        <taxon>Pseudomonadati</taxon>
        <taxon>Pseudomonadota</taxon>
        <taxon>Gammaproteobacteria</taxon>
        <taxon>Alteromonadales</taxon>
        <taxon>Alteromonadaceae</taxon>
        <taxon>Fluctibacter</taxon>
    </lineage>
</organism>
<sequence length="167" mass="19539">MTEHDDSMAEFHWMMDMVQTVDVGIVVLDRDFRVKVWNGFMESHSGMLPSQVQGKTLFELFPDISRKWFERKARPVFELGTRAFMTWEQRPYLFKFPNYRPITGSEDFMYQNLTLSALTSAAGKTDHICMMLYDVTDVAVHKKQLESLQVRMSEQQESLSVKSRNPV</sequence>
<proteinExistence type="predicted"/>
<dbReference type="NCBIfam" id="TIGR00229">
    <property type="entry name" value="sensory_box"/>
    <property type="match status" value="1"/>
</dbReference>
<feature type="domain" description="PAS" evidence="1">
    <location>
        <begin position="12"/>
        <end position="78"/>
    </location>
</feature>
<dbReference type="Pfam" id="PF08448">
    <property type="entry name" value="PAS_4"/>
    <property type="match status" value="1"/>
</dbReference>
<evidence type="ECO:0000259" key="1">
    <source>
        <dbReference type="SMART" id="SM00091"/>
    </source>
</evidence>
<dbReference type="Gene3D" id="3.30.450.20">
    <property type="entry name" value="PAS domain"/>
    <property type="match status" value="1"/>
</dbReference>
<evidence type="ECO:0000313" key="3">
    <source>
        <dbReference type="Proteomes" id="UP001520878"/>
    </source>
</evidence>
<accession>A0ABS8G7S0</accession>
<comment type="caution">
    <text evidence="2">The sequence shown here is derived from an EMBL/GenBank/DDBJ whole genome shotgun (WGS) entry which is preliminary data.</text>
</comment>
<keyword evidence="3" id="KW-1185">Reference proteome</keyword>
<dbReference type="EMBL" id="JAJEWP010000002">
    <property type="protein sequence ID" value="MCC2616627.1"/>
    <property type="molecule type" value="Genomic_DNA"/>
</dbReference>
<protein>
    <submittedName>
        <fullName evidence="2">PAS domain-containing protein</fullName>
    </submittedName>
</protein>
<evidence type="ECO:0000313" key="2">
    <source>
        <dbReference type="EMBL" id="MCC2616627.1"/>
    </source>
</evidence>
<reference evidence="2 3" key="1">
    <citation type="submission" date="2021-10" db="EMBL/GenBank/DDBJ databases">
        <title>Draft genome of Aestuariibacter halophilus JC2043.</title>
        <authorList>
            <person name="Emsley S.A."/>
            <person name="Pfannmuller K.M."/>
            <person name="Ushijima B."/>
            <person name="Saw J.H."/>
            <person name="Videau P."/>
        </authorList>
    </citation>
    <scope>NUCLEOTIDE SEQUENCE [LARGE SCALE GENOMIC DNA]</scope>
    <source>
        <strain evidence="2 3">JC2043</strain>
    </source>
</reference>
<gene>
    <name evidence="2" type="ORF">LJ739_10275</name>
</gene>
<dbReference type="InterPro" id="IPR000014">
    <property type="entry name" value="PAS"/>
</dbReference>
<name>A0ABS8G7S0_9ALTE</name>